<feature type="domain" description="IrrE N-terminal-like" evidence="1">
    <location>
        <begin position="11"/>
        <end position="120"/>
    </location>
</feature>
<dbReference type="Pfam" id="PF06114">
    <property type="entry name" value="Peptidase_M78"/>
    <property type="match status" value="1"/>
</dbReference>
<keyword evidence="3" id="KW-1185">Reference proteome</keyword>
<accession>A0A919YJ32</accession>
<proteinExistence type="predicted"/>
<evidence type="ECO:0000259" key="1">
    <source>
        <dbReference type="Pfam" id="PF06114"/>
    </source>
</evidence>
<dbReference type="EMBL" id="BORT01000029">
    <property type="protein sequence ID" value="GIO50225.1"/>
    <property type="molecule type" value="Genomic_DNA"/>
</dbReference>
<evidence type="ECO:0000313" key="2">
    <source>
        <dbReference type="EMBL" id="GIO50225.1"/>
    </source>
</evidence>
<dbReference type="AlphaFoldDB" id="A0A919YJ32"/>
<dbReference type="RefSeq" id="WP_212980496.1">
    <property type="nucleotide sequence ID" value="NZ_AP025343.1"/>
</dbReference>
<organism evidence="2 3">
    <name type="scientific">Paenibacillus azoreducens</name>
    <dbReference type="NCBI Taxonomy" id="116718"/>
    <lineage>
        <taxon>Bacteria</taxon>
        <taxon>Bacillati</taxon>
        <taxon>Bacillota</taxon>
        <taxon>Bacilli</taxon>
        <taxon>Bacillales</taxon>
        <taxon>Paenibacillaceae</taxon>
        <taxon>Paenibacillus</taxon>
    </lineage>
</organism>
<protein>
    <submittedName>
        <fullName evidence="2">Membrane protein</fullName>
    </submittedName>
</protein>
<name>A0A919YJ32_9BACL</name>
<evidence type="ECO:0000313" key="3">
    <source>
        <dbReference type="Proteomes" id="UP000682811"/>
    </source>
</evidence>
<dbReference type="InterPro" id="IPR010359">
    <property type="entry name" value="IrrE_HExxH"/>
</dbReference>
<comment type="caution">
    <text evidence="2">The sequence shown here is derived from an EMBL/GenBank/DDBJ whole genome shotgun (WGS) entry which is preliminary data.</text>
</comment>
<reference evidence="2 3" key="1">
    <citation type="submission" date="2021-03" db="EMBL/GenBank/DDBJ databases">
        <title>Antimicrobial resistance genes in bacteria isolated from Japanese honey, and their potential for conferring macrolide and lincosamide resistance in the American foulbrood pathogen Paenibacillus larvae.</title>
        <authorList>
            <person name="Okamoto M."/>
            <person name="Kumagai M."/>
            <person name="Kanamori H."/>
            <person name="Takamatsu D."/>
        </authorList>
    </citation>
    <scope>NUCLEOTIDE SEQUENCE [LARGE SCALE GENOMIC DNA]</scope>
    <source>
        <strain evidence="2 3">J34TS1</strain>
    </source>
</reference>
<dbReference type="Proteomes" id="UP000682811">
    <property type="component" value="Unassembled WGS sequence"/>
</dbReference>
<gene>
    <name evidence="2" type="ORF">J34TS1_49900</name>
</gene>
<sequence>MLYEELQKEAMSLGIDVFEMSFRGSSKGLYKNKSIGIRFDLNDRTEKACILAEELGHYHTSSGNILDQRDIRNRKQELRARQWAYERLVPLSSIVQAYKSNANGRFEIAEYLGVTEEFLQDSIDRYRDKYGILTSIDNYIIFLDPLRVVEVVA</sequence>